<evidence type="ECO:0000313" key="2">
    <source>
        <dbReference type="EMBL" id="CAL1708252.1"/>
    </source>
</evidence>
<organism evidence="2 3">
    <name type="scientific">Somion occarium</name>
    <dbReference type="NCBI Taxonomy" id="3059160"/>
    <lineage>
        <taxon>Eukaryota</taxon>
        <taxon>Fungi</taxon>
        <taxon>Dikarya</taxon>
        <taxon>Basidiomycota</taxon>
        <taxon>Agaricomycotina</taxon>
        <taxon>Agaricomycetes</taxon>
        <taxon>Polyporales</taxon>
        <taxon>Cerrenaceae</taxon>
        <taxon>Somion</taxon>
    </lineage>
</organism>
<evidence type="ECO:0000256" key="1">
    <source>
        <dbReference type="RuleBase" id="RU365002"/>
    </source>
</evidence>
<proteinExistence type="inferred from homology"/>
<keyword evidence="3" id="KW-1185">Reference proteome</keyword>
<accession>A0ABP1DNE3</accession>
<reference evidence="3" key="1">
    <citation type="submission" date="2024-04" db="EMBL/GenBank/DDBJ databases">
        <authorList>
            <person name="Shaw F."/>
            <person name="Minotto A."/>
        </authorList>
    </citation>
    <scope>NUCLEOTIDE SEQUENCE [LARGE SCALE GENOMIC DNA]</scope>
</reference>
<comment type="catalytic activity">
    <reaction evidence="1">
        <text>queuosine 5'-phosphate + H2O = queuine + D-ribose 5-phosphate</text>
        <dbReference type="Rhea" id="RHEA:75387"/>
        <dbReference type="ChEBI" id="CHEBI:15377"/>
        <dbReference type="ChEBI" id="CHEBI:17433"/>
        <dbReference type="ChEBI" id="CHEBI:78346"/>
        <dbReference type="ChEBI" id="CHEBI:194371"/>
    </reaction>
    <physiologicalReaction direction="left-to-right" evidence="1">
        <dbReference type="Rhea" id="RHEA:75388"/>
    </physiologicalReaction>
</comment>
<dbReference type="PANTHER" id="PTHR21314">
    <property type="entry name" value="QUEUOSINE 5'-PHOSPHATE N-GLYCOSYLASE_HYDROLASE-RELATED"/>
    <property type="match status" value="1"/>
</dbReference>
<name>A0ABP1DNE3_9APHY</name>
<keyword evidence="1" id="KW-0378">Hydrolase</keyword>
<dbReference type="EC" id="3.2.2.-" evidence="1"/>
<protein>
    <recommendedName>
        <fullName evidence="1">Queuosine 5'-phosphate N-glycosylase/hydrolase</fullName>
        <ecNumber evidence="1">3.2.2.-</ecNumber>
    </recommendedName>
    <alternativeName>
        <fullName evidence="1">Queuosine-nucleotide N-glycosylase/hydrolase</fullName>
    </alternativeName>
</protein>
<comment type="similarity">
    <text evidence="1">Belongs to the QNG1 protein family.</text>
</comment>
<evidence type="ECO:0000313" key="3">
    <source>
        <dbReference type="Proteomes" id="UP001497453"/>
    </source>
</evidence>
<comment type="function">
    <text evidence="1">Catalyzes the hydrolysis of queuosine 5'-phosphate, releasing the nucleobase queuine (q). Is required for salvage of queuine from exogenous queuosine (Q) that is imported and then converted to queuosine 5'-phosphate intracellularly.</text>
</comment>
<dbReference type="EMBL" id="OZ037947">
    <property type="protein sequence ID" value="CAL1708252.1"/>
    <property type="molecule type" value="Genomic_DNA"/>
</dbReference>
<dbReference type="Pfam" id="PF10343">
    <property type="entry name" value="Q_salvage"/>
    <property type="match status" value="1"/>
</dbReference>
<gene>
    <name evidence="2" type="ORF">GFSPODELE1_LOCUS6771</name>
</gene>
<dbReference type="Proteomes" id="UP001497453">
    <property type="component" value="Chromosome 4"/>
</dbReference>
<dbReference type="PANTHER" id="PTHR21314:SF1">
    <property type="entry name" value="QUEUOSINE SALVAGE PROTEIN"/>
    <property type="match status" value="1"/>
</dbReference>
<dbReference type="InterPro" id="IPR019438">
    <property type="entry name" value="Q_salvage"/>
</dbReference>
<sequence length="424" mass="46235">MSTQVPSPPSGGYISAVRESARRVRTNTNISITSDAIKRFLFSASFTSTFARLRTAHGMALPLKFPSVITELNLLCTISLLNFASGYRVPLHEATGRGAFDSIRAVVFSMYISADIEGDLLSAQGMQSIKAGKVAELMSVADKIYQERPHETIPAVMVGELAGPIWEVVQLVTNVLNETGSVLVKGGYPNLGAFVLEALKEGDKVKERDSDVDPECDVILERLVKAIPAFQDMALVEGEPVYCFKKALLTMHAIALRFGSATPHPFPIPRTAHLPIFSDNVIPSLLVHLGVIDLSTSKSSLGLSSIFPEVNKENIDALLDALPPPSEESKGNRAETVLKEGPILTVEQAFALRAAAIDACELIIETARNLGSEELEANAKGSESLEWLKEITLPELDAWIWAVAKDRSDYRQLERFVLRGTPYF</sequence>